<reference evidence="6" key="2">
    <citation type="submission" date="2019-09" db="UniProtKB">
        <authorList>
            <consortium name="WormBaseParasite"/>
        </authorList>
    </citation>
    <scope>IDENTIFICATION</scope>
</reference>
<dbReference type="InterPro" id="IPR039662">
    <property type="entry name" value="Cohesin_Scc3/SA"/>
</dbReference>
<accession>A0A3P8BDQ0</accession>
<dbReference type="InterPro" id="IPR013721">
    <property type="entry name" value="STAG"/>
</dbReference>
<dbReference type="WBParaSite" id="HPBE_0001610201-mRNA-1">
    <property type="protein sequence ID" value="HPBE_0001610201-mRNA-1"/>
    <property type="gene ID" value="HPBE_0001610201"/>
</dbReference>
<keyword evidence="5" id="KW-1185">Reference proteome</keyword>
<evidence type="ECO:0000259" key="3">
    <source>
        <dbReference type="Pfam" id="PF08514"/>
    </source>
</evidence>
<gene>
    <name evidence="4" type="ORF">HPBE_LOCUS16101</name>
</gene>
<feature type="compositionally biased region" description="Low complexity" evidence="2">
    <location>
        <begin position="8"/>
        <end position="23"/>
    </location>
</feature>
<dbReference type="GO" id="GO:0007062">
    <property type="term" value="P:sister chromatid cohesion"/>
    <property type="evidence" value="ECO:0007669"/>
    <property type="project" value="TreeGrafter"/>
</dbReference>
<proteinExistence type="inferred from homology"/>
<dbReference type="PANTHER" id="PTHR11199">
    <property type="entry name" value="STROMAL ANTIGEN"/>
    <property type="match status" value="1"/>
</dbReference>
<dbReference type="GO" id="GO:0008278">
    <property type="term" value="C:cohesin complex"/>
    <property type="evidence" value="ECO:0007669"/>
    <property type="project" value="TreeGrafter"/>
</dbReference>
<name>A0A183G3T6_HELPZ</name>
<feature type="region of interest" description="Disordered" evidence="2">
    <location>
        <begin position="1"/>
        <end position="30"/>
    </location>
</feature>
<evidence type="ECO:0000256" key="1">
    <source>
        <dbReference type="ARBA" id="ARBA00005486"/>
    </source>
</evidence>
<dbReference type="GO" id="GO:0000785">
    <property type="term" value="C:chromatin"/>
    <property type="evidence" value="ECO:0007669"/>
    <property type="project" value="TreeGrafter"/>
</dbReference>
<comment type="similarity">
    <text evidence="1">Belongs to the SCC3 family.</text>
</comment>
<dbReference type="Proteomes" id="UP000050761">
    <property type="component" value="Unassembled WGS sequence"/>
</dbReference>
<evidence type="ECO:0000256" key="2">
    <source>
        <dbReference type="SAM" id="MobiDB-lite"/>
    </source>
</evidence>
<accession>A0A183G3T6</accession>
<dbReference type="EMBL" id="UZAH01029224">
    <property type="protein sequence ID" value="VDP04955.1"/>
    <property type="molecule type" value="Genomic_DNA"/>
</dbReference>
<dbReference type="OrthoDB" id="498590at2759"/>
<sequence>QPKRGRPRGAFLGRGARAGGARRSIFGEPPGQGLAEIDETGLFGAVKTGRNLEQTIDEWIEEYERNPDAALVKLMQFFISCCGCKGTINAHMLNTMEYSDIIRRMTEDFDEDSGDYPLILTGTQWKKFRNNLHSMLYVWIDKCKSSLIFDQRMMDSVIQLLTGLADSQVRAFRHTATFAGKHRCLLNFLSR</sequence>
<reference evidence="4 5" key="1">
    <citation type="submission" date="2018-11" db="EMBL/GenBank/DDBJ databases">
        <authorList>
            <consortium name="Pathogen Informatics"/>
        </authorList>
    </citation>
    <scope>NUCLEOTIDE SEQUENCE [LARGE SCALE GENOMIC DNA]</scope>
</reference>
<feature type="domain" description="STAG" evidence="3">
    <location>
        <begin position="115"/>
        <end position="179"/>
    </location>
</feature>
<evidence type="ECO:0000313" key="4">
    <source>
        <dbReference type="EMBL" id="VDP04955.1"/>
    </source>
</evidence>
<evidence type="ECO:0000313" key="6">
    <source>
        <dbReference type="WBParaSite" id="HPBE_0001610201-mRNA-1"/>
    </source>
</evidence>
<dbReference type="Pfam" id="PF08514">
    <property type="entry name" value="STAG"/>
    <property type="match status" value="1"/>
</dbReference>
<dbReference type="GO" id="GO:0003682">
    <property type="term" value="F:chromatin binding"/>
    <property type="evidence" value="ECO:0007669"/>
    <property type="project" value="TreeGrafter"/>
</dbReference>
<protein>
    <submittedName>
        <fullName evidence="6">STAG domain-containing protein</fullName>
    </submittedName>
</protein>
<evidence type="ECO:0000313" key="5">
    <source>
        <dbReference type="Proteomes" id="UP000050761"/>
    </source>
</evidence>
<dbReference type="GO" id="GO:0005634">
    <property type="term" value="C:nucleus"/>
    <property type="evidence" value="ECO:0007669"/>
    <property type="project" value="TreeGrafter"/>
</dbReference>
<organism evidence="5 6">
    <name type="scientific">Heligmosomoides polygyrus</name>
    <name type="common">Parasitic roundworm</name>
    <dbReference type="NCBI Taxonomy" id="6339"/>
    <lineage>
        <taxon>Eukaryota</taxon>
        <taxon>Metazoa</taxon>
        <taxon>Ecdysozoa</taxon>
        <taxon>Nematoda</taxon>
        <taxon>Chromadorea</taxon>
        <taxon>Rhabditida</taxon>
        <taxon>Rhabditina</taxon>
        <taxon>Rhabditomorpha</taxon>
        <taxon>Strongyloidea</taxon>
        <taxon>Heligmosomidae</taxon>
        <taxon>Heligmosomoides</taxon>
    </lineage>
</organism>
<dbReference type="PANTHER" id="PTHR11199:SF0">
    <property type="entry name" value="LD34181P-RELATED"/>
    <property type="match status" value="1"/>
</dbReference>
<dbReference type="AlphaFoldDB" id="A0A183G3T6"/>